<name>A0A2K3MPP8_TRIPR</name>
<comment type="caution">
    <text evidence="1">The sequence shown here is derived from an EMBL/GenBank/DDBJ whole genome shotgun (WGS) entry which is preliminary data.</text>
</comment>
<dbReference type="Proteomes" id="UP000236291">
    <property type="component" value="Unassembled WGS sequence"/>
</dbReference>
<sequence>EPLQVYPGLSDFTCSQWGDARNCYLPTRDVEAVDAANNVWSRNEKPVFARPHILVALMV</sequence>
<reference evidence="1 2" key="2">
    <citation type="journal article" date="2017" name="Front. Plant Sci.">
        <title>Gene Classification and Mining of Molecular Markers Useful in Red Clover (Trifolium pratense) Breeding.</title>
        <authorList>
            <person name="Istvanek J."/>
            <person name="Dluhosova J."/>
            <person name="Dluhos P."/>
            <person name="Patkova L."/>
            <person name="Nedelnik J."/>
            <person name="Repkova J."/>
        </authorList>
    </citation>
    <scope>NUCLEOTIDE SEQUENCE [LARGE SCALE GENOMIC DNA]</scope>
    <source>
        <strain evidence="2">cv. Tatra</strain>
        <tissue evidence="1">Young leaves</tissue>
    </source>
</reference>
<gene>
    <name evidence="1" type="ORF">L195_g015863</name>
</gene>
<dbReference type="EMBL" id="ASHM01010847">
    <property type="protein sequence ID" value="PNX92722.1"/>
    <property type="molecule type" value="Genomic_DNA"/>
</dbReference>
<accession>A0A2K3MPP8</accession>
<evidence type="ECO:0000313" key="2">
    <source>
        <dbReference type="Proteomes" id="UP000236291"/>
    </source>
</evidence>
<dbReference type="AlphaFoldDB" id="A0A2K3MPP8"/>
<protein>
    <submittedName>
        <fullName evidence="1">Uncharacterized protein</fullName>
    </submittedName>
</protein>
<proteinExistence type="predicted"/>
<feature type="non-terminal residue" evidence="1">
    <location>
        <position position="1"/>
    </location>
</feature>
<reference evidence="1 2" key="1">
    <citation type="journal article" date="2014" name="Am. J. Bot.">
        <title>Genome assembly and annotation for red clover (Trifolium pratense; Fabaceae).</title>
        <authorList>
            <person name="Istvanek J."/>
            <person name="Jaros M."/>
            <person name="Krenek A."/>
            <person name="Repkova J."/>
        </authorList>
    </citation>
    <scope>NUCLEOTIDE SEQUENCE [LARGE SCALE GENOMIC DNA]</scope>
    <source>
        <strain evidence="2">cv. Tatra</strain>
        <tissue evidence="1">Young leaves</tissue>
    </source>
</reference>
<organism evidence="1 2">
    <name type="scientific">Trifolium pratense</name>
    <name type="common">Red clover</name>
    <dbReference type="NCBI Taxonomy" id="57577"/>
    <lineage>
        <taxon>Eukaryota</taxon>
        <taxon>Viridiplantae</taxon>
        <taxon>Streptophyta</taxon>
        <taxon>Embryophyta</taxon>
        <taxon>Tracheophyta</taxon>
        <taxon>Spermatophyta</taxon>
        <taxon>Magnoliopsida</taxon>
        <taxon>eudicotyledons</taxon>
        <taxon>Gunneridae</taxon>
        <taxon>Pentapetalae</taxon>
        <taxon>rosids</taxon>
        <taxon>fabids</taxon>
        <taxon>Fabales</taxon>
        <taxon>Fabaceae</taxon>
        <taxon>Papilionoideae</taxon>
        <taxon>50 kb inversion clade</taxon>
        <taxon>NPAAA clade</taxon>
        <taxon>Hologalegina</taxon>
        <taxon>IRL clade</taxon>
        <taxon>Trifolieae</taxon>
        <taxon>Trifolium</taxon>
    </lineage>
</organism>
<evidence type="ECO:0000313" key="1">
    <source>
        <dbReference type="EMBL" id="PNX92722.1"/>
    </source>
</evidence>